<reference evidence="5" key="1">
    <citation type="submission" date="2018-08" db="EMBL/GenBank/DDBJ databases">
        <title>Murine metabolic-syndrome-specific gut microbial biobank.</title>
        <authorList>
            <person name="Liu C."/>
        </authorList>
    </citation>
    <scope>NUCLEOTIDE SEQUENCE [LARGE SCALE GENOMIC DNA]</scope>
    <source>
        <strain evidence="5">Z82</strain>
    </source>
</reference>
<feature type="region of interest" description="Disordered" evidence="2">
    <location>
        <begin position="676"/>
        <end position="725"/>
    </location>
</feature>
<dbReference type="Pfam" id="PF07501">
    <property type="entry name" value="G5"/>
    <property type="match status" value="1"/>
</dbReference>
<dbReference type="SMART" id="SM01208">
    <property type="entry name" value="G5"/>
    <property type="match status" value="1"/>
</dbReference>
<feature type="domain" description="G5" evidence="4">
    <location>
        <begin position="602"/>
        <end position="681"/>
    </location>
</feature>
<dbReference type="PANTHER" id="PTHR35788">
    <property type="entry name" value="EXPORTED PROTEIN-RELATED"/>
    <property type="match status" value="1"/>
</dbReference>
<dbReference type="Pfam" id="PF04294">
    <property type="entry name" value="VanW"/>
    <property type="match status" value="1"/>
</dbReference>
<gene>
    <name evidence="5" type="ORF">D1639_01100</name>
</gene>
<dbReference type="EMBL" id="QWKH01000004">
    <property type="protein sequence ID" value="NBI33651.1"/>
    <property type="molecule type" value="Genomic_DNA"/>
</dbReference>
<organism evidence="5">
    <name type="scientific">Muribaculaceae bacterium Z82</name>
    <dbReference type="NCBI Taxonomy" id="2304548"/>
    <lineage>
        <taxon>Bacteria</taxon>
        <taxon>Pseudomonadati</taxon>
        <taxon>Bacteroidota</taxon>
        <taxon>Bacteroidia</taxon>
        <taxon>Bacteroidales</taxon>
        <taxon>Muribaculaceae</taxon>
    </lineage>
</organism>
<dbReference type="PROSITE" id="PS51109">
    <property type="entry name" value="G5"/>
    <property type="match status" value="1"/>
</dbReference>
<dbReference type="InterPro" id="IPR011098">
    <property type="entry name" value="G5_dom"/>
</dbReference>
<feature type="compositionally biased region" description="Low complexity" evidence="2">
    <location>
        <begin position="699"/>
        <end position="725"/>
    </location>
</feature>
<dbReference type="AlphaFoldDB" id="A0A7C9P584"/>
<evidence type="ECO:0000256" key="3">
    <source>
        <dbReference type="SAM" id="Phobius"/>
    </source>
</evidence>
<accession>A0A7C9P584</accession>
<sequence length="725" mass="74366">MADASGKTPQAPRSRPTVRKQATPRSRSGSALSSAHRGRWFALAGAAACLLLVAVAAVLLSNGADSPAASISGQPRIAQGVFVGSVDLSGKSEAEAVSAIEAAYGPSLKSASAVVCGSEEALDAVSSASSEGQPAQGSIAAEQMEASSSGSPDDLTWTVTPADLGGCVDAASLARDALVASGYTADEATGTWQGSSAVANAGDRGKVVLQPYCAFDPELLEEFAESLDESLGTGCVETSVVVSDGGARAVEGAPGTRVDRGMLSLELSFAFLDIYGTNAFVVSVEDASPSVSLADAQQVADEVTRALHGGAVFTCEGASWKAGASQLGDWVDVVLAADSSGKAYLRPVVDEEAMAPALIANLAPGSEAAAVSFSVADDGSVGVSVRGATHYPNAQHAAELLQETLFGQNGKAYSADGSQQAEDPAQVEVEAQDAPENLTFDEAVAAGLVQRISTFTTEFSTVPGTENRNHNIALACELLNNSVAKADGGRWSFNETAGNCNAERGFLDAGAIVDNEYVAEVGGGICQVATTVFNAVYEAGYPVVSRSNHSLYIASYPIGRDAAVSWPDLDFVWANDTDSDVLLRAESGTGYLTVSLYGVSPRYSVSTETGDWQEGQKHETRRERDDTLAPGTSYVKTYGSDGSRVSVIRTVYAADGSMVRQDNFVSSYAPITEVVVEGPDAPDEPKDAGSSGEGAAQNGDASGAQPSSSSSDGQSQPDDAQNVSG</sequence>
<keyword evidence="1" id="KW-0732">Signal</keyword>
<feature type="compositionally biased region" description="Polar residues" evidence="2">
    <location>
        <begin position="126"/>
        <end position="136"/>
    </location>
</feature>
<dbReference type="InterPro" id="IPR007391">
    <property type="entry name" value="Vancomycin_resist_VanW"/>
</dbReference>
<feature type="transmembrane region" description="Helical" evidence="3">
    <location>
        <begin position="40"/>
        <end position="60"/>
    </location>
</feature>
<dbReference type="InterPro" id="IPR052913">
    <property type="entry name" value="Glycopeptide_resist_protein"/>
</dbReference>
<feature type="compositionally biased region" description="Basic and acidic residues" evidence="2">
    <location>
        <begin position="614"/>
        <end position="627"/>
    </location>
</feature>
<feature type="region of interest" description="Disordered" evidence="2">
    <location>
        <begin position="1"/>
        <end position="31"/>
    </location>
</feature>
<evidence type="ECO:0000256" key="2">
    <source>
        <dbReference type="SAM" id="MobiDB-lite"/>
    </source>
</evidence>
<keyword evidence="3" id="KW-0472">Membrane</keyword>
<feature type="region of interest" description="Disordered" evidence="2">
    <location>
        <begin position="606"/>
        <end position="635"/>
    </location>
</feature>
<keyword evidence="3" id="KW-0812">Transmembrane</keyword>
<proteinExistence type="predicted"/>
<dbReference type="Gene3D" id="2.20.230.10">
    <property type="entry name" value="Resuscitation-promoting factor rpfb"/>
    <property type="match status" value="1"/>
</dbReference>
<feature type="region of interest" description="Disordered" evidence="2">
    <location>
        <begin position="125"/>
        <end position="157"/>
    </location>
</feature>
<evidence type="ECO:0000259" key="4">
    <source>
        <dbReference type="PROSITE" id="PS51109"/>
    </source>
</evidence>
<protein>
    <submittedName>
        <fullName evidence="5">Vanomycin resistance protein VanB</fullName>
    </submittedName>
</protein>
<comment type="caution">
    <text evidence="5">The sequence shown here is derived from an EMBL/GenBank/DDBJ whole genome shotgun (WGS) entry which is preliminary data.</text>
</comment>
<evidence type="ECO:0000256" key="1">
    <source>
        <dbReference type="ARBA" id="ARBA00022729"/>
    </source>
</evidence>
<evidence type="ECO:0000313" key="5">
    <source>
        <dbReference type="EMBL" id="NBI33651.1"/>
    </source>
</evidence>
<name>A0A7C9P584_9BACT</name>
<dbReference type="PANTHER" id="PTHR35788:SF1">
    <property type="entry name" value="EXPORTED PROTEIN"/>
    <property type="match status" value="1"/>
</dbReference>
<keyword evidence="3" id="KW-1133">Transmembrane helix</keyword>